<protein>
    <recommendedName>
        <fullName evidence="12">THAP-type domain-containing protein</fullName>
    </recommendedName>
</protein>
<gene>
    <name evidence="10" type="ORF">MEDL_15353</name>
</gene>
<evidence type="ECO:0000256" key="5">
    <source>
        <dbReference type="ARBA" id="ARBA00023125"/>
    </source>
</evidence>
<dbReference type="OrthoDB" id="6041854at2759"/>
<feature type="compositionally biased region" description="Polar residues" evidence="6">
    <location>
        <begin position="603"/>
        <end position="616"/>
    </location>
</feature>
<feature type="domain" description="DDE Tnp4" evidence="8">
    <location>
        <begin position="771"/>
        <end position="929"/>
    </location>
</feature>
<dbReference type="GO" id="GO:0003677">
    <property type="term" value="F:DNA binding"/>
    <property type="evidence" value="ECO:0007669"/>
    <property type="project" value="UniProtKB-KW"/>
</dbReference>
<proteinExistence type="predicted"/>
<keyword evidence="5" id="KW-0238">DNA-binding</keyword>
<evidence type="ECO:0000256" key="6">
    <source>
        <dbReference type="SAM" id="MobiDB-lite"/>
    </source>
</evidence>
<dbReference type="InterPro" id="IPR027806">
    <property type="entry name" value="HARBI1_dom"/>
</dbReference>
<dbReference type="SUPFAM" id="SSF56219">
    <property type="entry name" value="DNase I-like"/>
    <property type="match status" value="1"/>
</dbReference>
<feature type="domain" description="THAP-type" evidence="7">
    <location>
        <begin position="460"/>
        <end position="498"/>
    </location>
</feature>
<name>A0A8S3QWC7_MYTED</name>
<dbReference type="Pfam" id="PF13359">
    <property type="entry name" value="DDE_Tnp_4"/>
    <property type="match status" value="1"/>
</dbReference>
<dbReference type="Pfam" id="PF13613">
    <property type="entry name" value="HTH_Tnp_4"/>
    <property type="match status" value="1"/>
</dbReference>
<feature type="domain" description="Transposase Helix-turn-helix" evidence="9">
    <location>
        <begin position="692"/>
        <end position="741"/>
    </location>
</feature>
<evidence type="ECO:0000259" key="7">
    <source>
        <dbReference type="Pfam" id="PF05485"/>
    </source>
</evidence>
<evidence type="ECO:0000259" key="9">
    <source>
        <dbReference type="Pfam" id="PF13613"/>
    </source>
</evidence>
<evidence type="ECO:0000256" key="2">
    <source>
        <dbReference type="ARBA" id="ARBA00022723"/>
    </source>
</evidence>
<keyword evidence="2" id="KW-0479">Metal-binding</keyword>
<evidence type="ECO:0000259" key="8">
    <source>
        <dbReference type="Pfam" id="PF13359"/>
    </source>
</evidence>
<organism evidence="10 11">
    <name type="scientific">Mytilus edulis</name>
    <name type="common">Blue mussel</name>
    <dbReference type="NCBI Taxonomy" id="6550"/>
    <lineage>
        <taxon>Eukaryota</taxon>
        <taxon>Metazoa</taxon>
        <taxon>Spiralia</taxon>
        <taxon>Lophotrochozoa</taxon>
        <taxon>Mollusca</taxon>
        <taxon>Bivalvia</taxon>
        <taxon>Autobranchia</taxon>
        <taxon>Pteriomorphia</taxon>
        <taxon>Mytilida</taxon>
        <taxon>Mytiloidea</taxon>
        <taxon>Mytilidae</taxon>
        <taxon>Mytilinae</taxon>
        <taxon>Mytilus</taxon>
    </lineage>
</organism>
<feature type="region of interest" description="Disordered" evidence="6">
    <location>
        <begin position="597"/>
        <end position="616"/>
    </location>
</feature>
<evidence type="ECO:0000256" key="3">
    <source>
        <dbReference type="ARBA" id="ARBA00022771"/>
    </source>
</evidence>
<keyword evidence="3" id="KW-0863">Zinc-finger</keyword>
<dbReference type="PANTHER" id="PTHR23080">
    <property type="entry name" value="THAP DOMAIN PROTEIN"/>
    <property type="match status" value="1"/>
</dbReference>
<keyword evidence="11" id="KW-1185">Reference proteome</keyword>
<accession>A0A8S3QWC7</accession>
<dbReference type="Pfam" id="PF05485">
    <property type="entry name" value="THAP"/>
    <property type="match status" value="1"/>
</dbReference>
<dbReference type="InterPro" id="IPR036691">
    <property type="entry name" value="Endo/exonu/phosph_ase_sf"/>
</dbReference>
<dbReference type="EMBL" id="CAJPWZ010000755">
    <property type="protein sequence ID" value="CAG2200697.1"/>
    <property type="molecule type" value="Genomic_DNA"/>
</dbReference>
<evidence type="ECO:0000256" key="4">
    <source>
        <dbReference type="ARBA" id="ARBA00022833"/>
    </source>
</evidence>
<dbReference type="InterPro" id="IPR027805">
    <property type="entry name" value="Transposase_HTH_dom"/>
</dbReference>
<dbReference type="InterPro" id="IPR006612">
    <property type="entry name" value="THAP_Znf"/>
</dbReference>
<keyword evidence="4" id="KW-0862">Zinc</keyword>
<dbReference type="GO" id="GO:0008270">
    <property type="term" value="F:zinc ion binding"/>
    <property type="evidence" value="ECO:0007669"/>
    <property type="project" value="UniProtKB-KW"/>
</dbReference>
<comment type="caution">
    <text evidence="10">The sequence shown here is derived from an EMBL/GenBank/DDBJ whole genome shotgun (WGS) entry which is preliminary data.</text>
</comment>
<reference evidence="10" key="1">
    <citation type="submission" date="2021-03" db="EMBL/GenBank/DDBJ databases">
        <authorList>
            <person name="Bekaert M."/>
        </authorList>
    </citation>
    <scope>NUCLEOTIDE SEQUENCE</scope>
</reference>
<evidence type="ECO:0000256" key="1">
    <source>
        <dbReference type="ARBA" id="ARBA00001968"/>
    </source>
</evidence>
<sequence length="936" mass="107429">MDLYQSQNLGKNKRSKRHSGGIIVYIKKQIYPGIEYLKDGSQSPNRMWLKLNKTFFGTGTHIYLCAVYIPPLNSTHTADDLLNLEAEIANYSKYGDIALIGDFNARTGEQADYIENENNSSQFLQDMLPQDYDLDSPIKRNNLDILNQQGNNLLNMCLSSRLRILNGRYLGDSLGYHTYFSKNGCSTVDYAILSKDLLPSVEYFCTSDLNFLSDHVQISFKLKCDIKQYINKKDFNNNNMKKFTTYRWTDVSHGKMYEALNSDEVKNKILNFEITHFVRNEKGINEASKSLTEILDNVASKTCIIKVPIKQKKSKIKKNPWSDNELKDLKSKINNLGKKLKHKPFDRNLKQQFFETAKYLKKASKKKKIQYQQQMIEKLSNLQTKDPQQFWKLLKSLRNNMNTTEINMKSDNLTNHFQKQGLWNKPCDKAEDEINLFLENKESENRFNEITDSPITISEPLRNRVKCERWIRACGRPDLNVEKVTKYSYICSLHFVRGNGPTEEYPDPIPAGACEAEKENFMLQNRKRRAPIDRPSLVCRKVKKPGKSADQGTVDLDHSYCIVHVPDFEAEIELRPSDEGKVPDDIDTTIFTATPLPVETKDSGSQTYHPTYSDSSTNVNLKTMRRQLFVSDVEKKPKAYTGMTLDVLKLVFSHVELKASRMKYWYGSSRVDDSFDDTENDVSGKKRGALRELSLWEEYLMSLVRLRKGLDTDVLGDMLCISSSTVSRIFTTWIVFLRKELDFLIKWPTKDQIKENMPKCFKYFPKTRVVIDCTEFFVQKPSLPSAQRITWSSYKHNNTFKLLVGITPSGSFCFLSKLWSGAVSDRRITQASGFLEMLEFGDEVMADRGFTISDLLALKGATLAIPPFANGRQLSSRAVTRTRRIANARIHVERAIGDIKSFQLLQGTLPLTLKPILDDIIFVCGALCNLRSKLVK</sequence>
<evidence type="ECO:0008006" key="12">
    <source>
        <dbReference type="Google" id="ProtNLM"/>
    </source>
</evidence>
<evidence type="ECO:0000313" key="10">
    <source>
        <dbReference type="EMBL" id="CAG2200697.1"/>
    </source>
</evidence>
<dbReference type="Proteomes" id="UP000683360">
    <property type="component" value="Unassembled WGS sequence"/>
</dbReference>
<dbReference type="AlphaFoldDB" id="A0A8S3QWC7"/>
<comment type="cofactor">
    <cofactor evidence="1">
        <name>a divalent metal cation</name>
        <dbReference type="ChEBI" id="CHEBI:60240"/>
    </cofactor>
</comment>
<dbReference type="Gene3D" id="3.60.10.10">
    <property type="entry name" value="Endonuclease/exonuclease/phosphatase"/>
    <property type="match status" value="1"/>
</dbReference>
<evidence type="ECO:0000313" key="11">
    <source>
        <dbReference type="Proteomes" id="UP000683360"/>
    </source>
</evidence>